<proteinExistence type="predicted"/>
<sequence>MEIIPLHYGAQVGLYDDDNEAHGRTATDYAGQDFDECYDGFHRANFPGSISLIFPVLSRFFIELFVPVPSTYFCRFHRGKNLQNRQADGKVMRRHRPVGEICFHSISGYYCVAKTSQSRSCLAAMVSPRSARIR</sequence>
<dbReference type="EnsemblMetazoa" id="CJA22098.1">
    <property type="protein sequence ID" value="CJA22098.1"/>
    <property type="gene ID" value="WBGene00177670"/>
</dbReference>
<reference evidence="1" key="2">
    <citation type="submission" date="2022-06" db="UniProtKB">
        <authorList>
            <consortium name="EnsemblMetazoa"/>
        </authorList>
    </citation>
    <scope>IDENTIFICATION</scope>
    <source>
        <strain evidence="1">DF5081</strain>
    </source>
</reference>
<name>A0A8R1IC37_CAEJA</name>
<evidence type="ECO:0000313" key="1">
    <source>
        <dbReference type="EnsemblMetazoa" id="CJA22098.1"/>
    </source>
</evidence>
<organism evidence="1 2">
    <name type="scientific">Caenorhabditis japonica</name>
    <dbReference type="NCBI Taxonomy" id="281687"/>
    <lineage>
        <taxon>Eukaryota</taxon>
        <taxon>Metazoa</taxon>
        <taxon>Ecdysozoa</taxon>
        <taxon>Nematoda</taxon>
        <taxon>Chromadorea</taxon>
        <taxon>Rhabditida</taxon>
        <taxon>Rhabditina</taxon>
        <taxon>Rhabditomorpha</taxon>
        <taxon>Rhabditoidea</taxon>
        <taxon>Rhabditidae</taxon>
        <taxon>Peloderinae</taxon>
        <taxon>Caenorhabditis</taxon>
    </lineage>
</organism>
<keyword evidence="2" id="KW-1185">Reference proteome</keyword>
<reference evidence="2" key="1">
    <citation type="submission" date="2010-08" db="EMBL/GenBank/DDBJ databases">
        <authorList>
            <consortium name="Caenorhabditis japonica Sequencing Consortium"/>
            <person name="Wilson R.K."/>
        </authorList>
    </citation>
    <scope>NUCLEOTIDE SEQUENCE [LARGE SCALE GENOMIC DNA]</scope>
    <source>
        <strain evidence="2">DF5081</strain>
    </source>
</reference>
<dbReference type="AlphaFoldDB" id="A0A8R1IC37"/>
<accession>A0A8R1IC37</accession>
<evidence type="ECO:0000313" key="2">
    <source>
        <dbReference type="Proteomes" id="UP000005237"/>
    </source>
</evidence>
<protein>
    <submittedName>
        <fullName evidence="1">Uncharacterized protein</fullName>
    </submittedName>
</protein>
<dbReference type="Proteomes" id="UP000005237">
    <property type="component" value="Unassembled WGS sequence"/>
</dbReference>